<gene>
    <name evidence="2" type="ORF">GcM3_224035</name>
</gene>
<sequence length="535" mass="59536">MKSEVSLNSAYRQRETEPDGARPLQERHRSASDARRSAFASRNQSQQQSSSRKPKRSIRSSTKDLSNSESDSSENETQSSDSSINSLSLNSSCPQLPPILPTVELFSEAHIATHILSADNEISESTTIVMTENNSYKDEKLVINSNTINTSQEHNFIPINLAHLPPAFLARRGYLPIIDSSYLQSPIEMSWQDDIILEPSRREELRELWNCASGWQESSYIGRRFCLKITTIHAEVPMYVLSSSTQAFYCIKYRRTSNSTQMNLMRYDPDKNASISILGFSKFDKGIEVISTTLEKNAHKIPLDDGLVAFLYPRAASKKFVQLATRLSKREGADLAVSALENECARLVWDGDSGCYYLVHPAMRTPFLISISTTADTSTIQYMLEHTELPRNLVTLVRDEAGGGFLEIDTACAAVVPSQCIIDTAVCAIMIVALLTEEKMAEIEKLNVSLALERSRNSQLASNGDDDLAEIMKVTSASDELAFSEVQLTDLERQTNNATGSAKKPPTKGILDGIVMWIINIFKFFISLLSSSKRV</sequence>
<evidence type="ECO:0000256" key="1">
    <source>
        <dbReference type="SAM" id="MobiDB-lite"/>
    </source>
</evidence>
<feature type="compositionally biased region" description="Basic and acidic residues" evidence="1">
    <location>
        <begin position="12"/>
        <end position="36"/>
    </location>
</feature>
<organism evidence="2 3">
    <name type="scientific">Golovinomyces cichoracearum</name>
    <dbReference type="NCBI Taxonomy" id="62708"/>
    <lineage>
        <taxon>Eukaryota</taxon>
        <taxon>Fungi</taxon>
        <taxon>Dikarya</taxon>
        <taxon>Ascomycota</taxon>
        <taxon>Pezizomycotina</taxon>
        <taxon>Leotiomycetes</taxon>
        <taxon>Erysiphales</taxon>
        <taxon>Erysiphaceae</taxon>
        <taxon>Golovinomyces</taxon>
    </lineage>
</organism>
<dbReference type="Proteomes" id="UP000283383">
    <property type="component" value="Unassembled WGS sequence"/>
</dbReference>
<reference evidence="2 3" key="1">
    <citation type="journal article" date="2018" name="BMC Genomics">
        <title>Comparative genome analyses reveal sequence features reflecting distinct modes of host-adaptation between dicot and monocot powdery mildew.</title>
        <authorList>
            <person name="Wu Y."/>
            <person name="Ma X."/>
            <person name="Pan Z."/>
            <person name="Kale S.D."/>
            <person name="Song Y."/>
            <person name="King H."/>
            <person name="Zhang Q."/>
            <person name="Presley C."/>
            <person name="Deng X."/>
            <person name="Wei C.I."/>
            <person name="Xiao S."/>
        </authorList>
    </citation>
    <scope>NUCLEOTIDE SEQUENCE [LARGE SCALE GENOMIC DNA]</scope>
    <source>
        <strain evidence="2">UMSG3</strain>
    </source>
</reference>
<keyword evidence="2" id="KW-0808">Transferase</keyword>
<dbReference type="EMBL" id="MCBQ01022410">
    <property type="protein sequence ID" value="RKF48981.1"/>
    <property type="molecule type" value="Genomic_DNA"/>
</dbReference>
<accession>A0A420GUZ2</accession>
<feature type="region of interest" description="Disordered" evidence="1">
    <location>
        <begin position="1"/>
        <end position="88"/>
    </location>
</feature>
<feature type="compositionally biased region" description="Low complexity" evidence="1">
    <location>
        <begin position="37"/>
        <end position="51"/>
    </location>
</feature>
<keyword evidence="3" id="KW-1185">Reference proteome</keyword>
<feature type="compositionally biased region" description="Low complexity" evidence="1">
    <location>
        <begin position="59"/>
        <end position="88"/>
    </location>
</feature>
<feature type="compositionally biased region" description="Polar residues" evidence="1">
    <location>
        <begin position="1"/>
        <end position="11"/>
    </location>
</feature>
<protein>
    <submittedName>
        <fullName evidence="2">Putative acetylserotonin methytransferase-like protein</fullName>
    </submittedName>
</protein>
<dbReference type="GO" id="GO:0016740">
    <property type="term" value="F:transferase activity"/>
    <property type="evidence" value="ECO:0007669"/>
    <property type="project" value="UniProtKB-KW"/>
</dbReference>
<name>A0A420GUZ2_9PEZI</name>
<proteinExistence type="predicted"/>
<comment type="caution">
    <text evidence="2">The sequence shown here is derived from an EMBL/GenBank/DDBJ whole genome shotgun (WGS) entry which is preliminary data.</text>
</comment>
<evidence type="ECO:0000313" key="2">
    <source>
        <dbReference type="EMBL" id="RKF48981.1"/>
    </source>
</evidence>
<dbReference type="STRING" id="62708.A0A420GUZ2"/>
<evidence type="ECO:0000313" key="3">
    <source>
        <dbReference type="Proteomes" id="UP000283383"/>
    </source>
</evidence>
<dbReference type="AlphaFoldDB" id="A0A420GUZ2"/>